<dbReference type="RefSeq" id="WP_290269817.1">
    <property type="nucleotide sequence ID" value="NZ_JAUFQP010000007.1"/>
</dbReference>
<dbReference type="EMBL" id="JBHMFA010000001">
    <property type="protein sequence ID" value="MFB9103900.1"/>
    <property type="molecule type" value="Genomic_DNA"/>
</dbReference>
<proteinExistence type="predicted"/>
<sequence length="602" mass="67928">MTHTHSFHIPVMGIGFTIDTPIKVAQYGIDSVISLVDDILLEKLRKMYSEKFELPYQEITDKIEDFRAKRITSYLNLMSDVATEKFEDLKHVSAEKSEALFNYINLLPNGSKLKSDFEALTAKELDFSKIKNWVTTNLTMGSIDVNIMTKVDKDNYNKDEKLPTKYNDAHAALRGYANSKLNSSVVLSAGMNPRLYAYMSEFNDFFPDENGQFKKRIILKVSDYRSALIQGKFLAKKGLWVSEYRIESGLNCGGHAFATDGYLLGPVLAEFKENRNALHDAIYGVLQQELLNQNKTIPTNGLTFKITAQGGVGTDEEHAFLTNEYNLDSVGWGSPFLLVPEATTVDKTTLNQLAKAEEKDLYLSDISPLGVPFNNLRNNTKDAEKQRLIDKGRPGSSCPKKFVAMNKEFKETGVCTASREYQHFKIKALKAEDLAPEDYQNKYNKIIEKSCTCVGLGTSALLAYNLETKVEGTGVSICPGPNMAYFSKEMSLKNMTDHIYGRDNMVSRSDRPNLFIKELQIYIDFLKNKLNEARSSFTKKDEKYLSNFTKNMTAGVLYYQNLFNNSKLAFLDIKASVLNTLNESELTLNEIQLEIAQLSNKA</sequence>
<dbReference type="Proteomes" id="UP001589590">
    <property type="component" value="Unassembled WGS sequence"/>
</dbReference>
<evidence type="ECO:0000313" key="1">
    <source>
        <dbReference type="EMBL" id="MFB9103900.1"/>
    </source>
</evidence>
<comment type="caution">
    <text evidence="1">The sequence shown here is derived from an EMBL/GenBank/DDBJ whole genome shotgun (WGS) entry which is preliminary data.</text>
</comment>
<gene>
    <name evidence="1" type="ORF">ACFFU1_03235</name>
</gene>
<reference evidence="1 2" key="1">
    <citation type="submission" date="2024-09" db="EMBL/GenBank/DDBJ databases">
        <authorList>
            <person name="Sun Q."/>
            <person name="Mori K."/>
        </authorList>
    </citation>
    <scope>NUCLEOTIDE SEQUENCE [LARGE SCALE GENOMIC DNA]</scope>
    <source>
        <strain evidence="1 2">CECT 8300</strain>
    </source>
</reference>
<protein>
    <submittedName>
        <fullName evidence="1">Uncharacterized protein</fullName>
    </submittedName>
</protein>
<name>A0ABV5GW90_9FLAO</name>
<evidence type="ECO:0000313" key="2">
    <source>
        <dbReference type="Proteomes" id="UP001589590"/>
    </source>
</evidence>
<organism evidence="1 2">
    <name type="scientific">Algibacter miyuki</name>
    <dbReference type="NCBI Taxonomy" id="1306933"/>
    <lineage>
        <taxon>Bacteria</taxon>
        <taxon>Pseudomonadati</taxon>
        <taxon>Bacteroidota</taxon>
        <taxon>Flavobacteriia</taxon>
        <taxon>Flavobacteriales</taxon>
        <taxon>Flavobacteriaceae</taxon>
        <taxon>Algibacter</taxon>
    </lineage>
</organism>
<accession>A0ABV5GW90</accession>
<keyword evidence="2" id="KW-1185">Reference proteome</keyword>